<dbReference type="Proteomes" id="UP000310200">
    <property type="component" value="Unassembled WGS sequence"/>
</dbReference>
<organism evidence="1 2">
    <name type="scientific">Temnothorax longispinosus</name>
    <dbReference type="NCBI Taxonomy" id="300112"/>
    <lineage>
        <taxon>Eukaryota</taxon>
        <taxon>Metazoa</taxon>
        <taxon>Ecdysozoa</taxon>
        <taxon>Arthropoda</taxon>
        <taxon>Hexapoda</taxon>
        <taxon>Insecta</taxon>
        <taxon>Pterygota</taxon>
        <taxon>Neoptera</taxon>
        <taxon>Endopterygota</taxon>
        <taxon>Hymenoptera</taxon>
        <taxon>Apocrita</taxon>
        <taxon>Aculeata</taxon>
        <taxon>Formicoidea</taxon>
        <taxon>Formicidae</taxon>
        <taxon>Myrmicinae</taxon>
        <taxon>Temnothorax</taxon>
    </lineage>
</organism>
<name>A0A4S2KN65_9HYME</name>
<accession>A0A4S2KN65</accession>
<evidence type="ECO:0000313" key="1">
    <source>
        <dbReference type="EMBL" id="TGZ49439.1"/>
    </source>
</evidence>
<dbReference type="EMBL" id="QBLH01002134">
    <property type="protein sequence ID" value="TGZ49439.1"/>
    <property type="molecule type" value="Genomic_DNA"/>
</dbReference>
<keyword evidence="2" id="KW-1185">Reference proteome</keyword>
<evidence type="ECO:0000313" key="2">
    <source>
        <dbReference type="Proteomes" id="UP000310200"/>
    </source>
</evidence>
<comment type="caution">
    <text evidence="1">The sequence shown here is derived from an EMBL/GenBank/DDBJ whole genome shotgun (WGS) entry which is preliminary data.</text>
</comment>
<feature type="non-terminal residue" evidence="1">
    <location>
        <position position="1"/>
    </location>
</feature>
<sequence length="142" mass="15801">QRYSLNSSKYPYGLKDSLYLHTKHQLTLLVKIKMRPGPPAEPPIIEAPVRRVAQVVPLETIARRQAEEPQAVFRGVGRGRLFADLPFDARILLGRGQNPARFRVGPVGRMRPFADHQVGARILLGRGQNPASSRGHGAPLRE</sequence>
<dbReference type="AlphaFoldDB" id="A0A4S2KN65"/>
<protein>
    <submittedName>
        <fullName evidence="1">Uncharacterized protein</fullName>
    </submittedName>
</protein>
<reference evidence="1 2" key="1">
    <citation type="journal article" date="2019" name="Philos. Trans. R. Soc. Lond., B, Biol. Sci.">
        <title>Ant behaviour and brain gene expression of defending hosts depend on the ecological success of the intruding social parasite.</title>
        <authorList>
            <person name="Kaur R."/>
            <person name="Stoldt M."/>
            <person name="Jongepier E."/>
            <person name="Feldmeyer B."/>
            <person name="Menzel F."/>
            <person name="Bornberg-Bauer E."/>
            <person name="Foitzik S."/>
        </authorList>
    </citation>
    <scope>NUCLEOTIDE SEQUENCE [LARGE SCALE GENOMIC DNA]</scope>
    <source>
        <tissue evidence="1">Whole body</tissue>
    </source>
</reference>
<proteinExistence type="predicted"/>
<gene>
    <name evidence="1" type="ORF">DBV15_08263</name>
</gene>